<evidence type="ECO:0000313" key="14">
    <source>
        <dbReference type="Proteomes" id="UP000281553"/>
    </source>
</evidence>
<dbReference type="FunFam" id="3.30.160.60:FF:001228">
    <property type="entry name" value="Zinc finger protein 236"/>
    <property type="match status" value="1"/>
</dbReference>
<keyword evidence="2" id="KW-0479">Metal-binding</keyword>
<evidence type="ECO:0000313" key="13">
    <source>
        <dbReference type="EMBL" id="VDK32903.1"/>
    </source>
</evidence>
<reference evidence="13 14" key="1">
    <citation type="submission" date="2018-11" db="EMBL/GenBank/DDBJ databases">
        <authorList>
            <consortium name="Pathogen Informatics"/>
        </authorList>
    </citation>
    <scope>NUCLEOTIDE SEQUENCE [LARGE SCALE GENOMIC DNA]</scope>
</reference>
<dbReference type="GO" id="GO:0000978">
    <property type="term" value="F:RNA polymerase II cis-regulatory region sequence-specific DNA binding"/>
    <property type="evidence" value="ECO:0007669"/>
    <property type="project" value="TreeGrafter"/>
</dbReference>
<dbReference type="GO" id="GO:0005634">
    <property type="term" value="C:nucleus"/>
    <property type="evidence" value="ECO:0007669"/>
    <property type="project" value="UniProtKB-SubCell"/>
</dbReference>
<dbReference type="SMART" id="SM00355">
    <property type="entry name" value="ZnF_C2H2"/>
    <property type="match status" value="4"/>
</dbReference>
<keyword evidence="5" id="KW-0862">Zinc</keyword>
<evidence type="ECO:0000256" key="4">
    <source>
        <dbReference type="ARBA" id="ARBA00022771"/>
    </source>
</evidence>
<dbReference type="EMBL" id="UYRU01001923">
    <property type="protein sequence ID" value="VDK32903.1"/>
    <property type="molecule type" value="Genomic_DNA"/>
</dbReference>
<dbReference type="FunFam" id="3.30.160.60:FF:000148">
    <property type="entry name" value="zinc finger protein Gfi-1"/>
    <property type="match status" value="1"/>
</dbReference>
<evidence type="ECO:0000256" key="8">
    <source>
        <dbReference type="ARBA" id="ARBA00023163"/>
    </source>
</evidence>
<evidence type="ECO:0000256" key="2">
    <source>
        <dbReference type="ARBA" id="ARBA00022723"/>
    </source>
</evidence>
<keyword evidence="8" id="KW-0804">Transcription</keyword>
<dbReference type="PANTHER" id="PTHR24393:SF138">
    <property type="entry name" value="IP01201P-RELATED"/>
    <property type="match status" value="1"/>
</dbReference>
<dbReference type="FunFam" id="3.30.160.60:FF:000432">
    <property type="entry name" value="zinc finger protein Gfi-1b isoform X1"/>
    <property type="match status" value="1"/>
</dbReference>
<keyword evidence="7" id="KW-0238">DNA-binding</keyword>
<feature type="domain" description="C2H2-type" evidence="12">
    <location>
        <begin position="28"/>
        <end position="55"/>
    </location>
</feature>
<feature type="domain" description="C2H2-type" evidence="12">
    <location>
        <begin position="113"/>
        <end position="140"/>
    </location>
</feature>
<dbReference type="InterPro" id="IPR036236">
    <property type="entry name" value="Znf_C2H2_sf"/>
</dbReference>
<sequence>MLQQQQQQKQEQMQQQQSEEEVIIDRVFRCPHCSKTFKRSSTLSTHLLIHSGTRPYPCEYCGKRFHQKSDMKKHTYIHTGRKHIRQLKSTYTIVFCLSLMHLNFFVLKGEKPYKCVLCGKTFSQSSNLITHSRKHTGFKPFSCTFCSRAFQRKVDLRRHTETQHTESTALPSGHAILSRPSSHYRETAACSVADPPPQLPPHLPHAPPPPSDFTALNLTRFMPDCGPLGISLPSSPPQCEGTTNISPVFPSERPTSQLLS</sequence>
<feature type="non-terminal residue" evidence="13">
    <location>
        <position position="260"/>
    </location>
</feature>
<dbReference type="SUPFAM" id="SSF57667">
    <property type="entry name" value="beta-beta-alpha zinc fingers"/>
    <property type="match status" value="2"/>
</dbReference>
<dbReference type="OrthoDB" id="6155966at2759"/>
<keyword evidence="9" id="KW-0539">Nucleus</keyword>
<dbReference type="InterPro" id="IPR013087">
    <property type="entry name" value="Znf_C2H2_type"/>
</dbReference>
<proteinExistence type="predicted"/>
<evidence type="ECO:0000256" key="11">
    <source>
        <dbReference type="SAM" id="MobiDB-lite"/>
    </source>
</evidence>
<evidence type="ECO:0000256" key="5">
    <source>
        <dbReference type="ARBA" id="ARBA00022833"/>
    </source>
</evidence>
<feature type="region of interest" description="Disordered" evidence="11">
    <location>
        <begin position="233"/>
        <end position="260"/>
    </location>
</feature>
<protein>
    <recommendedName>
        <fullName evidence="12">C2H2-type domain-containing protein</fullName>
    </recommendedName>
</protein>
<evidence type="ECO:0000256" key="6">
    <source>
        <dbReference type="ARBA" id="ARBA00023015"/>
    </source>
</evidence>
<evidence type="ECO:0000256" key="9">
    <source>
        <dbReference type="ARBA" id="ARBA00023242"/>
    </source>
</evidence>
<dbReference type="Pfam" id="PF00096">
    <property type="entry name" value="zf-C2H2"/>
    <property type="match status" value="4"/>
</dbReference>
<feature type="compositionally biased region" description="Pro residues" evidence="11">
    <location>
        <begin position="194"/>
        <end position="211"/>
    </location>
</feature>
<organism evidence="13 14">
    <name type="scientific">Dibothriocephalus latus</name>
    <name type="common">Fish tapeworm</name>
    <name type="synonym">Diphyllobothrium latum</name>
    <dbReference type="NCBI Taxonomy" id="60516"/>
    <lineage>
        <taxon>Eukaryota</taxon>
        <taxon>Metazoa</taxon>
        <taxon>Spiralia</taxon>
        <taxon>Lophotrochozoa</taxon>
        <taxon>Platyhelminthes</taxon>
        <taxon>Cestoda</taxon>
        <taxon>Eucestoda</taxon>
        <taxon>Diphyllobothriidea</taxon>
        <taxon>Diphyllobothriidae</taxon>
        <taxon>Dibothriocephalus</taxon>
    </lineage>
</organism>
<comment type="subcellular location">
    <subcellularLocation>
        <location evidence="1">Nucleus</location>
    </subcellularLocation>
</comment>
<dbReference type="PROSITE" id="PS50157">
    <property type="entry name" value="ZINC_FINGER_C2H2_2"/>
    <property type="match status" value="4"/>
</dbReference>
<keyword evidence="4 10" id="KW-0863">Zinc-finger</keyword>
<dbReference type="Gene3D" id="3.30.160.60">
    <property type="entry name" value="Classic Zinc Finger"/>
    <property type="match status" value="4"/>
</dbReference>
<feature type="domain" description="C2H2-type" evidence="12">
    <location>
        <begin position="56"/>
        <end position="83"/>
    </location>
</feature>
<evidence type="ECO:0000256" key="10">
    <source>
        <dbReference type="PROSITE-ProRule" id="PRU00042"/>
    </source>
</evidence>
<evidence type="ECO:0000256" key="7">
    <source>
        <dbReference type="ARBA" id="ARBA00023125"/>
    </source>
</evidence>
<gene>
    <name evidence="13" type="ORF">DILT_LOCUS455</name>
</gene>
<evidence type="ECO:0000256" key="1">
    <source>
        <dbReference type="ARBA" id="ARBA00004123"/>
    </source>
</evidence>
<evidence type="ECO:0000256" key="3">
    <source>
        <dbReference type="ARBA" id="ARBA00022737"/>
    </source>
</evidence>
<keyword evidence="3" id="KW-0677">Repeat</keyword>
<dbReference type="GO" id="GO:0008270">
    <property type="term" value="F:zinc ion binding"/>
    <property type="evidence" value="ECO:0007669"/>
    <property type="project" value="UniProtKB-KW"/>
</dbReference>
<evidence type="ECO:0000259" key="12">
    <source>
        <dbReference type="PROSITE" id="PS50157"/>
    </source>
</evidence>
<dbReference type="PROSITE" id="PS00028">
    <property type="entry name" value="ZINC_FINGER_C2H2_1"/>
    <property type="match status" value="4"/>
</dbReference>
<dbReference type="Proteomes" id="UP000281553">
    <property type="component" value="Unassembled WGS sequence"/>
</dbReference>
<dbReference type="FunFam" id="3.30.160.60:FF:000208">
    <property type="entry name" value="zinc finger protein Gfi-1b"/>
    <property type="match status" value="1"/>
</dbReference>
<accession>A0A3P6PT35</accession>
<dbReference type="PANTHER" id="PTHR24393">
    <property type="entry name" value="ZINC FINGER PROTEIN"/>
    <property type="match status" value="1"/>
</dbReference>
<keyword evidence="6" id="KW-0805">Transcription regulation</keyword>
<dbReference type="AlphaFoldDB" id="A0A3P6PT35"/>
<feature type="region of interest" description="Disordered" evidence="11">
    <location>
        <begin position="187"/>
        <end position="213"/>
    </location>
</feature>
<name>A0A3P6PT35_DIBLA</name>
<feature type="region of interest" description="Disordered" evidence="11">
    <location>
        <begin position="157"/>
        <end position="176"/>
    </location>
</feature>
<keyword evidence="14" id="KW-1185">Reference proteome</keyword>
<dbReference type="GO" id="GO:0001228">
    <property type="term" value="F:DNA-binding transcription activator activity, RNA polymerase II-specific"/>
    <property type="evidence" value="ECO:0007669"/>
    <property type="project" value="TreeGrafter"/>
</dbReference>
<feature type="domain" description="C2H2-type" evidence="12">
    <location>
        <begin position="141"/>
        <end position="169"/>
    </location>
</feature>